<evidence type="ECO:0000313" key="2">
    <source>
        <dbReference type="Proteomes" id="UP000001396"/>
    </source>
</evidence>
<dbReference type="SUPFAM" id="SSF52047">
    <property type="entry name" value="RNI-like"/>
    <property type="match status" value="1"/>
</dbReference>
<evidence type="ECO:0000313" key="1">
    <source>
        <dbReference type="EMBL" id="EFA81363.1"/>
    </source>
</evidence>
<sequence length="502" mass="58073">MNNYIIQSKPIQNKIVNYLLDENIQTVLSFSEYLSEIFSSYRKSFRLYEKHKYLNNLIIDYSLVCRNWYSYISNSLNRFNYSPILGPISGVLTPLRNQYSLIQCSNITTLSLVQRNSSDLDRTIKLISQFPSLQLLCLYVDSIAVVMEIIKHFPDQFKIQIALTLSSPDESEVYDIPAIRSKIDFIHFNVYQYEMEYASLWQPDSLYFLANRFSSMGNSIDMSKFLSIPTLQHINVCEVDIIDLQDLKSFVENNNTLVSLKAVININLVAVKYEHFYSGEHSSCRCKYCQVWNQLNTHSIISANRADHWIDFCNALQTNKTLKRLSIKNCCQISTMLASSDLATTVSNRLSEALSSNNTLRDLSISCLMLNDSFFRMTLSHSNRSIKHLKLFDLDKQFLIEMGEMLKVNQTITYIDAASFYLQKYNSNEQFEAINKLMIDTNNNKIIRIIKISSHIHAMQSDIQPTDNFKIAIVESKKKVNKSFVAITSKQKTTDRAREFKT</sequence>
<dbReference type="RefSeq" id="XP_020433481.1">
    <property type="nucleotide sequence ID" value="XM_020576232.1"/>
</dbReference>
<reference evidence="1 2" key="1">
    <citation type="journal article" date="2011" name="Genome Res.">
        <title>Phylogeny-wide analysis of social amoeba genomes highlights ancient origins for complex intercellular communication.</title>
        <authorList>
            <person name="Heidel A.J."/>
            <person name="Lawal H.M."/>
            <person name="Felder M."/>
            <person name="Schilde C."/>
            <person name="Helps N.R."/>
            <person name="Tunggal B."/>
            <person name="Rivero F."/>
            <person name="John U."/>
            <person name="Schleicher M."/>
            <person name="Eichinger L."/>
            <person name="Platzer M."/>
            <person name="Noegel A.A."/>
            <person name="Schaap P."/>
            <person name="Gloeckner G."/>
        </authorList>
    </citation>
    <scope>NUCLEOTIDE SEQUENCE [LARGE SCALE GENOMIC DNA]</scope>
    <source>
        <strain evidence="2">ATCC 26659 / Pp 5 / PN500</strain>
    </source>
</reference>
<comment type="caution">
    <text evidence="1">The sequence shown here is derived from an EMBL/GenBank/DDBJ whole genome shotgun (WGS) entry which is preliminary data.</text>
</comment>
<dbReference type="InParanoid" id="D3B9X6"/>
<dbReference type="PANTHER" id="PTHR32556">
    <property type="entry name" value="F-BOX DOMAIN-CONTAINING PROTEIN-RELATED-RELATED"/>
    <property type="match status" value="1"/>
</dbReference>
<dbReference type="FunCoup" id="D3B9X6">
    <property type="interactions" value="6"/>
</dbReference>
<accession>D3B9X6</accession>
<dbReference type="Proteomes" id="UP000001396">
    <property type="component" value="Unassembled WGS sequence"/>
</dbReference>
<protein>
    <submittedName>
        <fullName evidence="1">Uncharacterized protein</fullName>
    </submittedName>
</protein>
<organism evidence="1 2">
    <name type="scientific">Heterostelium pallidum (strain ATCC 26659 / Pp 5 / PN500)</name>
    <name type="common">Cellular slime mold</name>
    <name type="synonym">Polysphondylium pallidum</name>
    <dbReference type="NCBI Taxonomy" id="670386"/>
    <lineage>
        <taxon>Eukaryota</taxon>
        <taxon>Amoebozoa</taxon>
        <taxon>Evosea</taxon>
        <taxon>Eumycetozoa</taxon>
        <taxon>Dictyostelia</taxon>
        <taxon>Acytosteliales</taxon>
        <taxon>Acytosteliaceae</taxon>
        <taxon>Heterostelium</taxon>
    </lineage>
</organism>
<gene>
    <name evidence="1" type="ORF">PPL_05346</name>
</gene>
<name>D3B9X6_HETP5</name>
<dbReference type="AlphaFoldDB" id="D3B9X6"/>
<keyword evidence="2" id="KW-1185">Reference proteome</keyword>
<dbReference type="Gene3D" id="3.80.10.10">
    <property type="entry name" value="Ribonuclease Inhibitor"/>
    <property type="match status" value="1"/>
</dbReference>
<dbReference type="PANTHER" id="PTHR32556:SF7">
    <property type="entry name" value="F-BOX DOMAIN-CONTAINING PROTEIN-RELATED"/>
    <property type="match status" value="1"/>
</dbReference>
<dbReference type="InterPro" id="IPR032675">
    <property type="entry name" value="LRR_dom_sf"/>
</dbReference>
<proteinExistence type="predicted"/>
<dbReference type="EMBL" id="ADBJ01000025">
    <property type="protein sequence ID" value="EFA81363.1"/>
    <property type="molecule type" value="Genomic_DNA"/>
</dbReference>
<dbReference type="GeneID" id="31360831"/>